<dbReference type="GO" id="GO:0043495">
    <property type="term" value="F:protein-membrane adaptor activity"/>
    <property type="evidence" value="ECO:0007669"/>
    <property type="project" value="TreeGrafter"/>
</dbReference>
<dbReference type="Gene3D" id="2.60.120.260">
    <property type="entry name" value="Galactose-binding domain-like"/>
    <property type="match status" value="1"/>
</dbReference>
<evidence type="ECO:0000256" key="5">
    <source>
        <dbReference type="SAM" id="MobiDB-lite"/>
    </source>
</evidence>
<feature type="region of interest" description="Disordered" evidence="5">
    <location>
        <begin position="145"/>
        <end position="187"/>
    </location>
</feature>
<dbReference type="InterPro" id="IPR012919">
    <property type="entry name" value="SUN_dom"/>
</dbReference>
<feature type="region of interest" description="Disordered" evidence="5">
    <location>
        <begin position="1"/>
        <end position="73"/>
    </location>
</feature>
<sequence>MSTIRTTRSTTRAASSRGASPALTESSIPATPSAKSKRTGGPKTPLPTIAGRLSTSYGTNATHQPASLNVPESGQEVDNVLGNILQPQGITLPTVREEDTSSEKSRDGRPVNTRRYRHGRADPVIVDRSYGNESQIFGHAGFEDSSVASPIQDPPPPPAQHMRPSSKSRQERQRLDREQTLQEHARTPVIRARKAVANTSKSIFERMTWSVDKSLDLAASLGLQLRKVSAWIKKHVTILSILSVLTLTLLLLNPGSYRWYGFDLKHNVGQFVPDFMANPGSAFSPTEIRDLQFRIKTAEYDIAYLKKRGEIDEKAIAHLKALLPDHVIVKKTSGGKLEITQDFWHALDAKMRSESAYLRPTAGKTSDASITDVSLPHIETLMEKSKMWDRYLQNNRIQLKAWAGEEFDARFPEKFRDSIEVTKSDFIELIRENWEDSQNEITKEIRRLSSQFDDTARHVQHAEGNVVGHTREQIKAISTDVFKSLLSTTQLEALARANKNINAAATKHRLNHFSPLTGAAINPKLTSPNYLFPSMDRNFLVRTLSRAIWQSMPTPNPPIVALQRWEEHGDCWCAPSKGADGFGASLTVNMASNIYPDQIIIEHMPPSGSMEPGAAPKDMELLAYIEDSETYHTIKQRSEEIFYDEILDEPLPFGFVRIGTWTYDSHSMSNIQSFPLQIELGMIKGPSYTNRLSVRSKNNWGEGEVDYTCLYRVRVNGEVAKI</sequence>
<evidence type="ECO:0000259" key="7">
    <source>
        <dbReference type="PROSITE" id="PS51469"/>
    </source>
</evidence>
<dbReference type="Proteomes" id="UP000785200">
    <property type="component" value="Unassembled WGS sequence"/>
</dbReference>
<evidence type="ECO:0000313" key="8">
    <source>
        <dbReference type="EMBL" id="KAG0652714.1"/>
    </source>
</evidence>
<evidence type="ECO:0000256" key="6">
    <source>
        <dbReference type="SAM" id="Phobius"/>
    </source>
</evidence>
<keyword evidence="4 6" id="KW-0472">Membrane</keyword>
<dbReference type="AlphaFoldDB" id="A0A9P6VSE1"/>
<feature type="domain" description="SUN" evidence="7">
    <location>
        <begin position="518"/>
        <end position="720"/>
    </location>
</feature>
<dbReference type="InterPro" id="IPR045119">
    <property type="entry name" value="SUN1-5"/>
</dbReference>
<gene>
    <name evidence="8" type="ORF">D0Z07_0509</name>
</gene>
<dbReference type="Pfam" id="PF07738">
    <property type="entry name" value="Sad1_UNC"/>
    <property type="match status" value="1"/>
</dbReference>
<dbReference type="EMBL" id="VNKQ01000002">
    <property type="protein sequence ID" value="KAG0652714.1"/>
    <property type="molecule type" value="Genomic_DNA"/>
</dbReference>
<dbReference type="OrthoDB" id="342281at2759"/>
<feature type="transmembrane region" description="Helical" evidence="6">
    <location>
        <begin position="236"/>
        <end position="260"/>
    </location>
</feature>
<dbReference type="PROSITE" id="PS51469">
    <property type="entry name" value="SUN"/>
    <property type="match status" value="1"/>
</dbReference>
<feature type="compositionally biased region" description="Basic and acidic residues" evidence="5">
    <location>
        <begin position="168"/>
        <end position="186"/>
    </location>
</feature>
<feature type="compositionally biased region" description="Polar residues" evidence="5">
    <location>
        <begin position="23"/>
        <end position="34"/>
    </location>
</feature>
<feature type="region of interest" description="Disordered" evidence="5">
    <location>
        <begin position="88"/>
        <end position="117"/>
    </location>
</feature>
<dbReference type="PANTHER" id="PTHR12911:SF8">
    <property type="entry name" value="KLAROID PROTEIN-RELATED"/>
    <property type="match status" value="1"/>
</dbReference>
<keyword evidence="9" id="KW-1185">Reference proteome</keyword>
<evidence type="ECO:0000313" key="9">
    <source>
        <dbReference type="Proteomes" id="UP000785200"/>
    </source>
</evidence>
<keyword evidence="2 6" id="KW-0812">Transmembrane</keyword>
<proteinExistence type="predicted"/>
<dbReference type="GO" id="GO:0034993">
    <property type="term" value="C:meiotic nuclear membrane microtubule tethering complex"/>
    <property type="evidence" value="ECO:0007669"/>
    <property type="project" value="TreeGrafter"/>
</dbReference>
<comment type="subcellular location">
    <subcellularLocation>
        <location evidence="1">Membrane</location>
    </subcellularLocation>
</comment>
<name>A0A9P6VSE1_9HELO</name>
<feature type="compositionally biased region" description="Basic and acidic residues" evidence="5">
    <location>
        <begin position="95"/>
        <end position="109"/>
    </location>
</feature>
<evidence type="ECO:0000256" key="1">
    <source>
        <dbReference type="ARBA" id="ARBA00004370"/>
    </source>
</evidence>
<accession>A0A9P6VSE1</accession>
<feature type="compositionally biased region" description="Low complexity" evidence="5">
    <location>
        <begin position="1"/>
        <end position="22"/>
    </location>
</feature>
<keyword evidence="3 6" id="KW-1133">Transmembrane helix</keyword>
<evidence type="ECO:0000256" key="4">
    <source>
        <dbReference type="ARBA" id="ARBA00023136"/>
    </source>
</evidence>
<dbReference type="PANTHER" id="PTHR12911">
    <property type="entry name" value="SAD1/UNC-84-LIKE PROTEIN-RELATED"/>
    <property type="match status" value="1"/>
</dbReference>
<comment type="caution">
    <text evidence="8">The sequence shown here is derived from an EMBL/GenBank/DDBJ whole genome shotgun (WGS) entry which is preliminary data.</text>
</comment>
<evidence type="ECO:0000256" key="3">
    <source>
        <dbReference type="ARBA" id="ARBA00022989"/>
    </source>
</evidence>
<organism evidence="8 9">
    <name type="scientific">Hyphodiscus hymeniophilus</name>
    <dbReference type="NCBI Taxonomy" id="353542"/>
    <lineage>
        <taxon>Eukaryota</taxon>
        <taxon>Fungi</taxon>
        <taxon>Dikarya</taxon>
        <taxon>Ascomycota</taxon>
        <taxon>Pezizomycotina</taxon>
        <taxon>Leotiomycetes</taxon>
        <taxon>Helotiales</taxon>
        <taxon>Hyphodiscaceae</taxon>
        <taxon>Hyphodiscus</taxon>
    </lineage>
</organism>
<feature type="compositionally biased region" description="Polar residues" evidence="5">
    <location>
        <begin position="53"/>
        <end position="72"/>
    </location>
</feature>
<reference evidence="8" key="1">
    <citation type="submission" date="2019-07" db="EMBL/GenBank/DDBJ databases">
        <title>Hyphodiscus hymeniophilus genome sequencing and assembly.</title>
        <authorList>
            <person name="Kramer G."/>
            <person name="Nodwell J."/>
        </authorList>
    </citation>
    <scope>NUCLEOTIDE SEQUENCE</scope>
    <source>
        <strain evidence="8">ATCC 34498</strain>
    </source>
</reference>
<evidence type="ECO:0000256" key="2">
    <source>
        <dbReference type="ARBA" id="ARBA00022692"/>
    </source>
</evidence>
<protein>
    <submittedName>
        <fullName evidence="8">SUN domain-containing 2</fullName>
    </submittedName>
</protein>